<dbReference type="InterPro" id="IPR014710">
    <property type="entry name" value="RmlC-like_jellyroll"/>
</dbReference>
<proteinExistence type="inferred from homology"/>
<keyword evidence="2" id="KW-0408">Iron</keyword>
<dbReference type="OrthoDB" id="321327at2"/>
<keyword evidence="7" id="KW-1185">Reference proteome</keyword>
<comment type="similarity">
    <text evidence="1 3">Belongs to the pirin family.</text>
</comment>
<evidence type="ECO:0000313" key="7">
    <source>
        <dbReference type="Proteomes" id="UP000199532"/>
    </source>
</evidence>
<feature type="binding site" evidence="2">
    <location>
        <position position="105"/>
    </location>
    <ligand>
        <name>Fe cation</name>
        <dbReference type="ChEBI" id="CHEBI:24875"/>
    </ligand>
</feature>
<dbReference type="STRING" id="408657.SAMN04487995_2056"/>
<gene>
    <name evidence="6" type="ORF">SAMN04487995_2056</name>
</gene>
<reference evidence="6 7" key="1">
    <citation type="submission" date="2016-10" db="EMBL/GenBank/DDBJ databases">
        <authorList>
            <person name="de Groot N.N."/>
        </authorList>
    </citation>
    <scope>NUCLEOTIDE SEQUENCE [LARGE SCALE GENOMIC DNA]</scope>
    <source>
        <strain evidence="6 7">DSM 19938</strain>
    </source>
</reference>
<dbReference type="PIRSF" id="PIRSF006232">
    <property type="entry name" value="Pirin"/>
    <property type="match status" value="1"/>
</dbReference>
<dbReference type="InterPro" id="IPR011051">
    <property type="entry name" value="RmlC_Cupin_sf"/>
</dbReference>
<evidence type="ECO:0000256" key="3">
    <source>
        <dbReference type="RuleBase" id="RU003457"/>
    </source>
</evidence>
<comment type="cofactor">
    <cofactor evidence="2">
        <name>Fe cation</name>
        <dbReference type="ChEBI" id="CHEBI:24875"/>
    </cofactor>
    <text evidence="2">Binds 1 Fe cation per subunit.</text>
</comment>
<dbReference type="InterPro" id="IPR008778">
    <property type="entry name" value="Pirin_C_dom"/>
</dbReference>
<dbReference type="Pfam" id="PF05726">
    <property type="entry name" value="Pirin_C"/>
    <property type="match status" value="1"/>
</dbReference>
<evidence type="ECO:0008006" key="8">
    <source>
        <dbReference type="Google" id="ProtNLM"/>
    </source>
</evidence>
<evidence type="ECO:0000256" key="1">
    <source>
        <dbReference type="ARBA" id="ARBA00008416"/>
    </source>
</evidence>
<dbReference type="Gene3D" id="2.60.120.10">
    <property type="entry name" value="Jelly Rolls"/>
    <property type="match status" value="2"/>
</dbReference>
<dbReference type="Proteomes" id="UP000199532">
    <property type="component" value="Unassembled WGS sequence"/>
</dbReference>
<dbReference type="CDD" id="cd02909">
    <property type="entry name" value="cupin_pirin_N"/>
    <property type="match status" value="1"/>
</dbReference>
<dbReference type="PANTHER" id="PTHR13903">
    <property type="entry name" value="PIRIN-RELATED"/>
    <property type="match status" value="1"/>
</dbReference>
<feature type="binding site" evidence="2">
    <location>
        <position position="61"/>
    </location>
    <ligand>
        <name>Fe cation</name>
        <dbReference type="ChEBI" id="CHEBI:24875"/>
    </ligand>
</feature>
<keyword evidence="2" id="KW-0479">Metal-binding</keyword>
<protein>
    <recommendedName>
        <fullName evidence="8">Pirin family protein</fullName>
    </recommendedName>
</protein>
<evidence type="ECO:0000259" key="5">
    <source>
        <dbReference type="Pfam" id="PF05726"/>
    </source>
</evidence>
<accession>A0A1H6T701</accession>
<dbReference type="EMBL" id="FNXY01000003">
    <property type="protein sequence ID" value="SEI75808.1"/>
    <property type="molecule type" value="Genomic_DNA"/>
</dbReference>
<evidence type="ECO:0000313" key="6">
    <source>
        <dbReference type="EMBL" id="SEI75808.1"/>
    </source>
</evidence>
<feature type="domain" description="Pirin C-terminal" evidence="5">
    <location>
        <begin position="183"/>
        <end position="278"/>
    </location>
</feature>
<dbReference type="AlphaFoldDB" id="A0A1H6T701"/>
<dbReference type="InterPro" id="IPR012093">
    <property type="entry name" value="Pirin"/>
</dbReference>
<evidence type="ECO:0000259" key="4">
    <source>
        <dbReference type="Pfam" id="PF02678"/>
    </source>
</evidence>
<feature type="binding site" evidence="2">
    <location>
        <position position="107"/>
    </location>
    <ligand>
        <name>Fe cation</name>
        <dbReference type="ChEBI" id="CHEBI:24875"/>
    </ligand>
</feature>
<dbReference type="InterPro" id="IPR003829">
    <property type="entry name" value="Pirin_N_dom"/>
</dbReference>
<name>A0A1H6T701_9BACT</name>
<dbReference type="RefSeq" id="WP_090335067.1">
    <property type="nucleotide sequence ID" value="NZ_FNXY01000003.1"/>
</dbReference>
<sequence>MKSRGILKVVFAEVQDMGEIVAKQPLPSSQVDYLDPFILLHHAENEISEDFNLKHSGVAPHPHRGFAPVTFVFEGGVYHQDSRGNKGTVFTGGVQWMHAGMGIIHSERPAESGRQEIIQMWINSPAKNKMDQPTYFPLTAENTPQVLSDDQKVKLSVVSGDLLGKKGPVPTLTDINSAMIWADKGGSVFIPFSVKHNAFLYVLSGKVKIAGQQVDSQNMIVFDNNGDGIQLEILENTKALFMSGEPIDETIIAKGPFVVSKEIEIMEAYRDYRMGKMGILIEE</sequence>
<feature type="domain" description="Pirin N-terminal" evidence="4">
    <location>
        <begin position="26"/>
        <end position="122"/>
    </location>
</feature>
<dbReference type="GO" id="GO:0046872">
    <property type="term" value="F:metal ion binding"/>
    <property type="evidence" value="ECO:0007669"/>
    <property type="project" value="UniProtKB-KW"/>
</dbReference>
<dbReference type="CDD" id="cd02247">
    <property type="entry name" value="cupin_pirin_C"/>
    <property type="match status" value="1"/>
</dbReference>
<evidence type="ECO:0000256" key="2">
    <source>
        <dbReference type="PIRSR" id="PIRSR006232-1"/>
    </source>
</evidence>
<organism evidence="6 7">
    <name type="scientific">Dyadobacter koreensis</name>
    <dbReference type="NCBI Taxonomy" id="408657"/>
    <lineage>
        <taxon>Bacteria</taxon>
        <taxon>Pseudomonadati</taxon>
        <taxon>Bacteroidota</taxon>
        <taxon>Cytophagia</taxon>
        <taxon>Cytophagales</taxon>
        <taxon>Spirosomataceae</taxon>
        <taxon>Dyadobacter</taxon>
    </lineage>
</organism>
<dbReference type="PANTHER" id="PTHR13903:SF8">
    <property type="entry name" value="PIRIN"/>
    <property type="match status" value="1"/>
</dbReference>
<dbReference type="Pfam" id="PF02678">
    <property type="entry name" value="Pirin"/>
    <property type="match status" value="1"/>
</dbReference>
<dbReference type="SUPFAM" id="SSF51182">
    <property type="entry name" value="RmlC-like cupins"/>
    <property type="match status" value="1"/>
</dbReference>
<feature type="binding site" evidence="2">
    <location>
        <position position="63"/>
    </location>
    <ligand>
        <name>Fe cation</name>
        <dbReference type="ChEBI" id="CHEBI:24875"/>
    </ligand>
</feature>